<comment type="caution">
    <text evidence="3">The sequence shown here is derived from an EMBL/GenBank/DDBJ whole genome shotgun (WGS) entry which is preliminary data.</text>
</comment>
<dbReference type="Proteomes" id="UP000886844">
    <property type="component" value="Unassembled WGS sequence"/>
</dbReference>
<reference evidence="3" key="2">
    <citation type="submission" date="2021-04" db="EMBL/GenBank/DDBJ databases">
        <authorList>
            <person name="Gilroy R."/>
        </authorList>
    </citation>
    <scope>NUCLEOTIDE SEQUENCE</scope>
    <source>
        <strain evidence="3">5134</strain>
    </source>
</reference>
<gene>
    <name evidence="3" type="ORF">H9828_06780</name>
</gene>
<reference evidence="3" key="1">
    <citation type="journal article" date="2021" name="PeerJ">
        <title>Extensive microbial diversity within the chicken gut microbiome revealed by metagenomics and culture.</title>
        <authorList>
            <person name="Gilroy R."/>
            <person name="Ravi A."/>
            <person name="Getino M."/>
            <person name="Pursley I."/>
            <person name="Horton D.L."/>
            <person name="Alikhan N.F."/>
            <person name="Baker D."/>
            <person name="Gharbi K."/>
            <person name="Hall N."/>
            <person name="Watson M."/>
            <person name="Adriaenssens E.M."/>
            <person name="Foster-Nyarko E."/>
            <person name="Jarju S."/>
            <person name="Secka A."/>
            <person name="Antonio M."/>
            <person name="Oren A."/>
            <person name="Chaudhuri R.R."/>
            <person name="La Ragione R."/>
            <person name="Hildebrand F."/>
            <person name="Pallen M.J."/>
        </authorList>
    </citation>
    <scope>NUCLEOTIDE SEQUENCE</scope>
    <source>
        <strain evidence="3">5134</strain>
    </source>
</reference>
<protein>
    <submittedName>
        <fullName evidence="3">DUF4271 domain-containing protein</fullName>
    </submittedName>
</protein>
<feature type="transmembrane region" description="Helical" evidence="2">
    <location>
        <begin position="224"/>
        <end position="248"/>
    </location>
</feature>
<feature type="region of interest" description="Disordered" evidence="1">
    <location>
        <begin position="1"/>
        <end position="56"/>
    </location>
</feature>
<keyword evidence="2" id="KW-0812">Transmembrane</keyword>
<evidence type="ECO:0000256" key="2">
    <source>
        <dbReference type="SAM" id="Phobius"/>
    </source>
</evidence>
<evidence type="ECO:0000256" key="1">
    <source>
        <dbReference type="SAM" id="MobiDB-lite"/>
    </source>
</evidence>
<evidence type="ECO:0000313" key="4">
    <source>
        <dbReference type="Proteomes" id="UP000886844"/>
    </source>
</evidence>
<evidence type="ECO:0000313" key="3">
    <source>
        <dbReference type="EMBL" id="HIY69104.1"/>
    </source>
</evidence>
<feature type="transmembrane region" description="Helical" evidence="2">
    <location>
        <begin position="269"/>
        <end position="286"/>
    </location>
</feature>
<dbReference type="Pfam" id="PF14093">
    <property type="entry name" value="DUF4271"/>
    <property type="match status" value="1"/>
</dbReference>
<feature type="compositionally biased region" description="Basic and acidic residues" evidence="1">
    <location>
        <begin position="23"/>
        <end position="55"/>
    </location>
</feature>
<keyword evidence="2" id="KW-1133">Transmembrane helix</keyword>
<dbReference type="EMBL" id="DXDA01000056">
    <property type="protein sequence ID" value="HIY69104.1"/>
    <property type="molecule type" value="Genomic_DNA"/>
</dbReference>
<feature type="transmembrane region" description="Helical" evidence="2">
    <location>
        <begin position="134"/>
        <end position="152"/>
    </location>
</feature>
<dbReference type="InterPro" id="IPR025367">
    <property type="entry name" value="DUF4271"/>
</dbReference>
<dbReference type="AlphaFoldDB" id="A0A9D1Z0A2"/>
<accession>A0A9D1Z0A2</accession>
<keyword evidence="2" id="KW-0472">Membrane</keyword>
<feature type="transmembrane region" description="Helical" evidence="2">
    <location>
        <begin position="184"/>
        <end position="204"/>
    </location>
</feature>
<sequence>MMQSQEHTPGGATGTRIGLESAHGTEKAAQRPDSVREGVDSARHGGTEALRRDGTDSLQYEAADSLRSETDFLHFTSADSLLFGWGAGPIAGAESDAAGPWRDTTASALFGGESCTVQPERLERPVGSSLTDNAVFQGFVLLLAATYATLLYRNLGDVRTLLSRISRDNTSGERISEEPGGNGFARFLNVTTAIGMLFMGVVVVKYGDTFMTPEFGKTLSHGAVLALSLLATAAWCAVVVFQASVIRITGAVTLSQPFIAHLALLRKSYFALAVIVTSPTLLLFALCPRGTGGVWFFVGAVELIITAVLYLRESLNLFISKKISILHWFLYLCTVEVFPISLLWLLAAR</sequence>
<name>A0A9D1Z0A2_9BACT</name>
<proteinExistence type="predicted"/>
<feature type="transmembrane region" description="Helical" evidence="2">
    <location>
        <begin position="323"/>
        <end position="347"/>
    </location>
</feature>
<feature type="transmembrane region" description="Helical" evidence="2">
    <location>
        <begin position="292"/>
        <end position="311"/>
    </location>
</feature>
<organism evidence="3 4">
    <name type="scientific">Candidatus Alistipes intestinigallinarum</name>
    <dbReference type="NCBI Taxonomy" id="2838440"/>
    <lineage>
        <taxon>Bacteria</taxon>
        <taxon>Pseudomonadati</taxon>
        <taxon>Bacteroidota</taxon>
        <taxon>Bacteroidia</taxon>
        <taxon>Bacteroidales</taxon>
        <taxon>Rikenellaceae</taxon>
        <taxon>Alistipes</taxon>
    </lineage>
</organism>